<keyword evidence="1" id="KW-0472">Membrane</keyword>
<gene>
    <name evidence="2" type="ORF">GCM10017161_41990</name>
</gene>
<reference evidence="2" key="2">
    <citation type="submission" date="2020-09" db="EMBL/GenBank/DDBJ databases">
        <authorList>
            <person name="Sun Q."/>
            <person name="Kim S."/>
        </authorList>
    </citation>
    <scope>NUCLEOTIDE SEQUENCE</scope>
    <source>
        <strain evidence="2">KCTC 42731</strain>
    </source>
</reference>
<proteinExistence type="predicted"/>
<dbReference type="AlphaFoldDB" id="A0A919EQF6"/>
<accession>A0A919EQF6</accession>
<keyword evidence="1" id="KW-1133">Transmembrane helix</keyword>
<dbReference type="Proteomes" id="UP000623842">
    <property type="component" value="Unassembled WGS sequence"/>
</dbReference>
<keyword evidence="1" id="KW-0812">Transmembrane</keyword>
<comment type="caution">
    <text evidence="2">The sequence shown here is derived from an EMBL/GenBank/DDBJ whole genome shotgun (WGS) entry which is preliminary data.</text>
</comment>
<dbReference type="EMBL" id="BNCK01000016">
    <property type="protein sequence ID" value="GHG07833.1"/>
    <property type="molecule type" value="Genomic_DNA"/>
</dbReference>
<dbReference type="RefSeq" id="WP_189774854.1">
    <property type="nucleotide sequence ID" value="NZ_BNCK01000016.1"/>
</dbReference>
<keyword evidence="3" id="KW-1185">Reference proteome</keyword>
<sequence length="60" mass="6798">MNDYKSSDILFFAFVLTVMLFTSPGGGLLLVIVYLLIEGFSLRKKENLAKENSKINKNKQ</sequence>
<evidence type="ECO:0000256" key="1">
    <source>
        <dbReference type="SAM" id="Phobius"/>
    </source>
</evidence>
<feature type="transmembrane region" description="Helical" evidence="1">
    <location>
        <begin position="12"/>
        <end position="37"/>
    </location>
</feature>
<evidence type="ECO:0000313" key="3">
    <source>
        <dbReference type="Proteomes" id="UP000623842"/>
    </source>
</evidence>
<evidence type="ECO:0000313" key="2">
    <source>
        <dbReference type="EMBL" id="GHG07833.1"/>
    </source>
</evidence>
<organism evidence="2 3">
    <name type="scientific">Thalassotalea marina</name>
    <dbReference type="NCBI Taxonomy" id="1673741"/>
    <lineage>
        <taxon>Bacteria</taxon>
        <taxon>Pseudomonadati</taxon>
        <taxon>Pseudomonadota</taxon>
        <taxon>Gammaproteobacteria</taxon>
        <taxon>Alteromonadales</taxon>
        <taxon>Colwelliaceae</taxon>
        <taxon>Thalassotalea</taxon>
    </lineage>
</organism>
<name>A0A919EQF6_9GAMM</name>
<reference evidence="2" key="1">
    <citation type="journal article" date="2014" name="Int. J. Syst. Evol. Microbiol.">
        <title>Complete genome sequence of Corynebacterium casei LMG S-19264T (=DSM 44701T), isolated from a smear-ripened cheese.</title>
        <authorList>
            <consortium name="US DOE Joint Genome Institute (JGI-PGF)"/>
            <person name="Walter F."/>
            <person name="Albersmeier A."/>
            <person name="Kalinowski J."/>
            <person name="Ruckert C."/>
        </authorList>
    </citation>
    <scope>NUCLEOTIDE SEQUENCE</scope>
    <source>
        <strain evidence="2">KCTC 42731</strain>
    </source>
</reference>
<protein>
    <submittedName>
        <fullName evidence="2">Uncharacterized protein</fullName>
    </submittedName>
</protein>